<keyword evidence="7 9" id="KW-0408">Iron</keyword>
<dbReference type="InterPro" id="IPR017896">
    <property type="entry name" value="4Fe4S_Fe-S-bd"/>
</dbReference>
<comment type="subunit">
    <text evidence="9">Monomer.</text>
</comment>
<evidence type="ECO:0000256" key="3">
    <source>
        <dbReference type="ARBA" id="ARBA00022694"/>
    </source>
</evidence>
<keyword evidence="9" id="KW-0170">Cobalt</keyword>
<dbReference type="SUPFAM" id="SSF46548">
    <property type="entry name" value="alpha-helical ferredoxin"/>
    <property type="match status" value="1"/>
</dbReference>
<evidence type="ECO:0000256" key="2">
    <source>
        <dbReference type="ARBA" id="ARBA00022490"/>
    </source>
</evidence>
<keyword evidence="9" id="KW-0846">Cobalamin</keyword>
<evidence type="ECO:0000256" key="7">
    <source>
        <dbReference type="ARBA" id="ARBA00023004"/>
    </source>
</evidence>
<dbReference type="EMBL" id="JAUMVS010000352">
    <property type="protein sequence ID" value="MDO4842879.1"/>
    <property type="molecule type" value="Genomic_DNA"/>
</dbReference>
<dbReference type="FunFam" id="3.30.70.20:FF:000017">
    <property type="entry name" value="Epoxyqueuosine reductase"/>
    <property type="match status" value="1"/>
</dbReference>
<reference evidence="11" key="1">
    <citation type="submission" date="2023-07" db="EMBL/GenBank/DDBJ databases">
        <title>Between Cages and Wild: Unraveling the Impact of Captivity on Animal Microbiomes and Antimicrobial Resistance.</title>
        <authorList>
            <person name="Schmartz G.P."/>
            <person name="Rehner J."/>
            <person name="Schuff M.J."/>
            <person name="Becker S.L."/>
            <person name="Kravczyk M."/>
            <person name="Gurevich A."/>
            <person name="Francke R."/>
            <person name="Mueller R."/>
            <person name="Keller V."/>
            <person name="Keller A."/>
        </authorList>
    </citation>
    <scope>NUCLEOTIDE SEQUENCE</scope>
    <source>
        <strain evidence="11">S12M_St_49</strain>
    </source>
</reference>
<feature type="binding site" evidence="9">
    <location>
        <position position="173"/>
    </location>
    <ligand>
        <name>cob(II)alamin</name>
        <dbReference type="ChEBI" id="CHEBI:16304"/>
    </ligand>
</feature>
<evidence type="ECO:0000256" key="4">
    <source>
        <dbReference type="ARBA" id="ARBA00022723"/>
    </source>
</evidence>
<comment type="caution">
    <text evidence="11">The sequence shown here is derived from an EMBL/GenBank/DDBJ whole genome shotgun (WGS) entry which is preliminary data.</text>
</comment>
<comment type="cofactor">
    <cofactor evidence="9">
        <name>cob(II)alamin</name>
        <dbReference type="ChEBI" id="CHEBI:16304"/>
    </cofactor>
</comment>
<feature type="binding site" evidence="9">
    <location>
        <position position="212"/>
    </location>
    <ligand>
        <name>[4Fe-4S] cluster</name>
        <dbReference type="ChEBI" id="CHEBI:49883"/>
        <label>1</label>
    </ligand>
</feature>
<comment type="cofactor">
    <cofactor evidence="9">
        <name>[4Fe-4S] cluster</name>
        <dbReference type="ChEBI" id="CHEBI:49883"/>
    </cofactor>
    <text evidence="9">Binds 2 [4Fe-4S] clusters per monomer.</text>
</comment>
<feature type="binding site" evidence="9">
    <location>
        <position position="152"/>
    </location>
    <ligand>
        <name>cob(II)alamin</name>
        <dbReference type="ChEBI" id="CHEBI:16304"/>
    </ligand>
</feature>
<evidence type="ECO:0000259" key="10">
    <source>
        <dbReference type="PROSITE" id="PS51379"/>
    </source>
</evidence>
<feature type="binding site" evidence="9">
    <location>
        <position position="234"/>
    </location>
    <ligand>
        <name>cob(II)alamin</name>
        <dbReference type="ChEBI" id="CHEBI:16304"/>
    </ligand>
</feature>
<feature type="binding site" evidence="9">
    <location>
        <position position="176"/>
    </location>
    <ligand>
        <name>cob(II)alamin</name>
        <dbReference type="ChEBI" id="CHEBI:16304"/>
    </ligand>
</feature>
<dbReference type="Gene3D" id="3.30.70.20">
    <property type="match status" value="1"/>
</dbReference>
<comment type="function">
    <text evidence="9">Catalyzes the conversion of epoxyqueuosine (oQ) to queuosine (Q), which is a hypermodified base found in the wobble positions of tRNA(Asp), tRNA(Asn), tRNA(His) and tRNA(Tyr).</text>
</comment>
<comment type="pathway">
    <text evidence="9">tRNA modification; tRNA-queuosine biosynthesis.</text>
</comment>
<evidence type="ECO:0000256" key="5">
    <source>
        <dbReference type="ARBA" id="ARBA00022785"/>
    </source>
</evidence>
<dbReference type="InterPro" id="IPR013542">
    <property type="entry name" value="QueG_DUF1730"/>
</dbReference>
<evidence type="ECO:0000256" key="8">
    <source>
        <dbReference type="ARBA" id="ARBA00023014"/>
    </source>
</evidence>
<dbReference type="HAMAP" id="MF_00916">
    <property type="entry name" value="QueG"/>
    <property type="match status" value="1"/>
</dbReference>
<proteinExistence type="inferred from homology"/>
<dbReference type="PANTHER" id="PTHR30002">
    <property type="entry name" value="EPOXYQUEUOSINE REDUCTASE"/>
    <property type="match status" value="1"/>
</dbReference>
<keyword evidence="12" id="KW-1185">Reference proteome</keyword>
<dbReference type="Pfam" id="PF08331">
    <property type="entry name" value="QueG_DUF1730"/>
    <property type="match status" value="1"/>
</dbReference>
<dbReference type="GO" id="GO:0005737">
    <property type="term" value="C:cytoplasm"/>
    <property type="evidence" value="ECO:0007669"/>
    <property type="project" value="UniProtKB-SubCell"/>
</dbReference>
<dbReference type="InterPro" id="IPR004453">
    <property type="entry name" value="QueG"/>
</dbReference>
<dbReference type="InterPro" id="IPR017900">
    <property type="entry name" value="4Fe4S_Fe_S_CS"/>
</dbReference>
<feature type="binding site" evidence="9">
    <location>
        <position position="206"/>
    </location>
    <ligand>
        <name>[4Fe-4S] cluster</name>
        <dbReference type="ChEBI" id="CHEBI:49883"/>
        <label>1</label>
    </ligand>
</feature>
<keyword evidence="4 9" id="KW-0479">Metal-binding</keyword>
<feature type="binding site" evidence="9">
    <location>
        <position position="187"/>
    </location>
    <ligand>
        <name>cob(II)alamin</name>
        <dbReference type="ChEBI" id="CHEBI:16304"/>
    </ligand>
</feature>
<dbReference type="Pfam" id="PF13484">
    <property type="entry name" value="Fer4_16"/>
    <property type="match status" value="1"/>
</dbReference>
<dbReference type="GO" id="GO:0046872">
    <property type="term" value="F:metal ion binding"/>
    <property type="evidence" value="ECO:0007669"/>
    <property type="project" value="UniProtKB-KW"/>
</dbReference>
<accession>A0AA43UBM1</accession>
<evidence type="ECO:0000313" key="12">
    <source>
        <dbReference type="Proteomes" id="UP001168575"/>
    </source>
</evidence>
<dbReference type="PANTHER" id="PTHR30002:SF4">
    <property type="entry name" value="EPOXYQUEUOSINE REDUCTASE"/>
    <property type="match status" value="1"/>
</dbReference>
<keyword evidence="8 9" id="KW-0411">Iron-sulfur</keyword>
<comment type="catalytic activity">
    <reaction evidence="9">
        <text>epoxyqueuosine(34) in tRNA + AH2 = queuosine(34) in tRNA + A + H2O</text>
        <dbReference type="Rhea" id="RHEA:32159"/>
        <dbReference type="Rhea" id="RHEA-COMP:18571"/>
        <dbReference type="Rhea" id="RHEA-COMP:18582"/>
        <dbReference type="ChEBI" id="CHEBI:13193"/>
        <dbReference type="ChEBI" id="CHEBI:15377"/>
        <dbReference type="ChEBI" id="CHEBI:17499"/>
        <dbReference type="ChEBI" id="CHEBI:194431"/>
        <dbReference type="ChEBI" id="CHEBI:194443"/>
        <dbReference type="EC" id="1.17.99.6"/>
    </reaction>
</comment>
<feature type="binding site" evidence="9">
    <location>
        <begin position="259"/>
        <end position="260"/>
    </location>
    <ligand>
        <name>cob(II)alamin</name>
        <dbReference type="ChEBI" id="CHEBI:16304"/>
    </ligand>
</feature>
<organism evidence="11 12">
    <name type="scientific">Phoenicibacter congonensis</name>
    <dbReference type="NCBI Taxonomy" id="1944646"/>
    <lineage>
        <taxon>Bacteria</taxon>
        <taxon>Bacillati</taxon>
        <taxon>Actinomycetota</taxon>
        <taxon>Coriobacteriia</taxon>
        <taxon>Eggerthellales</taxon>
        <taxon>Eggerthellaceae</taxon>
        <taxon>Phoenicibacter</taxon>
    </lineage>
</organism>
<feature type="binding site" evidence="9">
    <location>
        <position position="209"/>
    </location>
    <ligand>
        <name>[4Fe-4S] cluster</name>
        <dbReference type="ChEBI" id="CHEBI:49883"/>
        <label>1</label>
    </ligand>
</feature>
<keyword evidence="6 9" id="KW-0560">Oxidoreductase</keyword>
<evidence type="ECO:0000256" key="1">
    <source>
        <dbReference type="ARBA" id="ARBA00022485"/>
    </source>
</evidence>
<dbReference type="EC" id="1.17.99.6" evidence="9"/>
<dbReference type="NCBIfam" id="TIGR00276">
    <property type="entry name" value="tRNA epoxyqueuosine(34) reductase QueG"/>
    <property type="match status" value="1"/>
</dbReference>
<feature type="binding site" evidence="9">
    <location>
        <position position="216"/>
    </location>
    <ligand>
        <name>[4Fe-4S] cluster</name>
        <dbReference type="ChEBI" id="CHEBI:49883"/>
        <label>2</label>
    </ligand>
</feature>
<protein>
    <recommendedName>
        <fullName evidence="9">Epoxyqueuosine reductase</fullName>
        <ecNumber evidence="9">1.17.99.6</ecNumber>
    </recommendedName>
    <alternativeName>
        <fullName evidence="9">Queuosine biosynthesis protein QueG</fullName>
    </alternativeName>
</protein>
<feature type="binding site" evidence="9">
    <location>
        <position position="262"/>
    </location>
    <ligand>
        <name>[4Fe-4S] cluster</name>
        <dbReference type="ChEBI" id="CHEBI:49883"/>
        <label>2</label>
    </ligand>
</feature>
<name>A0AA43UBM1_9ACTN</name>
<keyword evidence="1 9" id="KW-0004">4Fe-4S</keyword>
<sequence>MDEKARNRMESDSKLSRLVEKMRVWATELGFAELRVSDIQIDGAEERLTHWLSEGYHGEMHYMAAHGLKRCHPEQIVPGTVRVVSVRMDYLPGNGPQVMAQERQMASRPSMARVSLYARGRDYHRVLRSRLQELASRIEAGHGPFGYRVFTDSAPVMEVALAAQAGIGWRGKNDLLVSRQAGTFFFLGEILVDLPLPVDVPETSHCGGCRRCLQSCPTGAIVAPRTVDARRCISYLTIELRGSIPVELRPLIGNRIYGCDDCQLCCPWNRFAKKAAVPDFAVRHQLDDVSLVGLASWTEDMFYQRMAGSPIRRIGYECWCRNLAVAMGNALSSQDESIDRQAVRSALEAMGTATGSDMVKEHISWALAQGGLAWL</sequence>
<comment type="subcellular location">
    <subcellularLocation>
        <location evidence="9">Cytoplasm</location>
    </subcellularLocation>
</comment>
<feature type="binding site" evidence="9">
    <location>
        <position position="266"/>
    </location>
    <ligand>
        <name>[4Fe-4S] cluster</name>
        <dbReference type="ChEBI" id="CHEBI:49883"/>
        <label>1</label>
    </ligand>
</feature>
<evidence type="ECO:0000313" key="11">
    <source>
        <dbReference type="EMBL" id="MDO4842879.1"/>
    </source>
</evidence>
<comment type="caution">
    <text evidence="9">Lacks conserved residue(s) required for the propagation of feature annotation.</text>
</comment>
<dbReference type="GO" id="GO:0051539">
    <property type="term" value="F:4 iron, 4 sulfur cluster binding"/>
    <property type="evidence" value="ECO:0007669"/>
    <property type="project" value="UniProtKB-KW"/>
</dbReference>
<keyword evidence="3 9" id="KW-0819">tRNA processing</keyword>
<dbReference type="GO" id="GO:0052693">
    <property type="term" value="F:epoxyqueuosine reductase activity"/>
    <property type="evidence" value="ECO:0007669"/>
    <property type="project" value="UniProtKB-UniRule"/>
</dbReference>
<feature type="binding site" evidence="9">
    <location>
        <position position="232"/>
    </location>
    <ligand>
        <name>[4Fe-4S] cluster</name>
        <dbReference type="ChEBI" id="CHEBI:49883"/>
        <label>2</label>
    </ligand>
</feature>
<dbReference type="Proteomes" id="UP001168575">
    <property type="component" value="Unassembled WGS sequence"/>
</dbReference>
<dbReference type="GO" id="GO:0031419">
    <property type="term" value="F:cobalamin binding"/>
    <property type="evidence" value="ECO:0007669"/>
    <property type="project" value="UniProtKB-KW"/>
</dbReference>
<dbReference type="PROSITE" id="PS00198">
    <property type="entry name" value="4FE4S_FER_1"/>
    <property type="match status" value="1"/>
</dbReference>
<keyword evidence="2 9" id="KW-0963">Cytoplasm</keyword>
<keyword evidence="5 9" id="KW-0671">Queuosine biosynthesis</keyword>
<gene>
    <name evidence="9 11" type="primary">queG</name>
    <name evidence="11" type="ORF">Q3982_09410</name>
</gene>
<evidence type="ECO:0000256" key="6">
    <source>
        <dbReference type="ARBA" id="ARBA00023002"/>
    </source>
</evidence>
<feature type="domain" description="4Fe-4S ferredoxin-type" evidence="10">
    <location>
        <begin position="196"/>
        <end position="226"/>
    </location>
</feature>
<comment type="similarity">
    <text evidence="9">Belongs to the QueG family.</text>
</comment>
<dbReference type="PROSITE" id="PS51379">
    <property type="entry name" value="4FE4S_FER_2"/>
    <property type="match status" value="1"/>
</dbReference>
<evidence type="ECO:0000256" key="9">
    <source>
        <dbReference type="HAMAP-Rule" id="MF_00916"/>
    </source>
</evidence>
<dbReference type="GO" id="GO:0008616">
    <property type="term" value="P:tRNA queuosine(34) biosynthetic process"/>
    <property type="evidence" value="ECO:0007669"/>
    <property type="project" value="UniProtKB-UniRule"/>
</dbReference>
<dbReference type="AlphaFoldDB" id="A0AA43UBM1"/>
<feature type="binding site" evidence="9">
    <location>
        <position position="259"/>
    </location>
    <ligand>
        <name>[4Fe-4S] cluster</name>
        <dbReference type="ChEBI" id="CHEBI:49883"/>
        <label>2</label>
    </ligand>
</feature>
<feature type="binding site" evidence="9">
    <location>
        <position position="70"/>
    </location>
    <ligand>
        <name>cob(II)alamin</name>
        <dbReference type="ChEBI" id="CHEBI:16304"/>
    </ligand>
</feature>
<feature type="active site" description="Proton donor" evidence="9">
    <location>
        <position position="152"/>
    </location>
</feature>